<sequence>MIILGISAFYHDSAAALIKNGEILAAAQEERFTRIKHDPAFPTNAVKFCLDYSGVTLDKVDAIVFYDKPLLKFERLLETYYGFSPRGLRSFLTSIPVWLKEKMFLKRMLHEELEKIGNYDKRKAKLLFPEHHLSHGASAYYPSPFEDAAVLTIDGVGEWATASICHGKGNQMTILKELRFPHSLGLLYSAVTYYCGFKVNSGEYKLMGLAPYGNHGSAQVAKFVELIRTELVEIKADGSIWLNQDYFNYATGLRMVFDDKWEKLLGFKRRESESLLEQIHCDFALAIQEVTEEVVIKMAEEAKRLTGSKNLCMAGGVALNCVANGKLQKTNIFENVYIQPAAGDAGGALGAALAANYIYFNQERKLTPNTLDEMHGSYLGPEYSDLEVKQMAKKYDAHAQYYDNFTELAARTAELLAEGNVIGWFQGRMEFGPRALGGRSILGDARNPEMQKKLNLKIKYREGFRPFAPSVLAEDVEEYFECETPSPYMLLVHGVNKKRRTVFPAEYESLPMMEKLYFLRSDLPSITHIDYSARIQTVHQETNPRYWTLINEFKKQTGYGVVVNTSFNVRGEPIVCTPEDAYKCLMRTEMDYLVVGNFIFDKKTQPEWTESESWKDEYKLD</sequence>
<dbReference type="InterPro" id="IPR031730">
    <property type="entry name" value="Carbam_trans_C"/>
</dbReference>
<dbReference type="InterPro" id="IPR051338">
    <property type="entry name" value="NodU/CmcH_Carbamoyltrnsfr"/>
</dbReference>
<proteinExistence type="inferred from homology"/>
<dbReference type="InterPro" id="IPR003696">
    <property type="entry name" value="Carbtransf_dom"/>
</dbReference>
<comment type="caution">
    <text evidence="4">The sequence shown here is derived from an EMBL/GenBank/DDBJ whole genome shotgun (WGS) entry which is preliminary data.</text>
</comment>
<dbReference type="PANTHER" id="PTHR34847:SF1">
    <property type="entry name" value="NODULATION PROTEIN U"/>
    <property type="match status" value="1"/>
</dbReference>
<comment type="similarity">
    <text evidence="1">Belongs to the NodU/CmcH family.</text>
</comment>
<dbReference type="Proteomes" id="UP001597510">
    <property type="component" value="Unassembled WGS sequence"/>
</dbReference>
<dbReference type="PANTHER" id="PTHR34847">
    <property type="entry name" value="NODULATION PROTEIN U"/>
    <property type="match status" value="1"/>
</dbReference>
<evidence type="ECO:0000313" key="4">
    <source>
        <dbReference type="EMBL" id="MFD2521542.1"/>
    </source>
</evidence>
<dbReference type="Gene3D" id="3.30.420.40">
    <property type="match status" value="2"/>
</dbReference>
<dbReference type="CDD" id="cd24098">
    <property type="entry name" value="ASKHA_NBD_TobZ_N"/>
    <property type="match status" value="1"/>
</dbReference>
<evidence type="ECO:0000256" key="1">
    <source>
        <dbReference type="ARBA" id="ARBA00006129"/>
    </source>
</evidence>
<dbReference type="SUPFAM" id="SSF53067">
    <property type="entry name" value="Actin-like ATPase domain"/>
    <property type="match status" value="1"/>
</dbReference>
<organism evidence="4 5">
    <name type="scientific">Emticicia soli</name>
    <dbReference type="NCBI Taxonomy" id="2027878"/>
    <lineage>
        <taxon>Bacteria</taxon>
        <taxon>Pseudomonadati</taxon>
        <taxon>Bacteroidota</taxon>
        <taxon>Cytophagia</taxon>
        <taxon>Cytophagales</taxon>
        <taxon>Leadbetterellaceae</taxon>
        <taxon>Emticicia</taxon>
    </lineage>
</organism>
<dbReference type="EMBL" id="JBHULC010000011">
    <property type="protein sequence ID" value="MFD2521542.1"/>
    <property type="molecule type" value="Genomic_DNA"/>
</dbReference>
<gene>
    <name evidence="4" type="ORF">ACFSR2_11635</name>
</gene>
<feature type="domain" description="Carbamoyltransferase C-terminal" evidence="3">
    <location>
        <begin position="413"/>
        <end position="602"/>
    </location>
</feature>
<feature type="domain" description="Carbamoyltransferase" evidence="2">
    <location>
        <begin position="3"/>
        <end position="353"/>
    </location>
</feature>
<dbReference type="RefSeq" id="WP_340235730.1">
    <property type="nucleotide sequence ID" value="NZ_JBBEWC010000005.1"/>
</dbReference>
<evidence type="ECO:0000259" key="2">
    <source>
        <dbReference type="Pfam" id="PF02543"/>
    </source>
</evidence>
<name>A0ABW5J691_9BACT</name>
<evidence type="ECO:0000313" key="5">
    <source>
        <dbReference type="Proteomes" id="UP001597510"/>
    </source>
</evidence>
<reference evidence="5" key="1">
    <citation type="journal article" date="2019" name="Int. J. Syst. Evol. Microbiol.">
        <title>The Global Catalogue of Microorganisms (GCM) 10K type strain sequencing project: providing services to taxonomists for standard genome sequencing and annotation.</title>
        <authorList>
            <consortium name="The Broad Institute Genomics Platform"/>
            <consortium name="The Broad Institute Genome Sequencing Center for Infectious Disease"/>
            <person name="Wu L."/>
            <person name="Ma J."/>
        </authorList>
    </citation>
    <scope>NUCLEOTIDE SEQUENCE [LARGE SCALE GENOMIC DNA]</scope>
    <source>
        <strain evidence="5">KCTC 52344</strain>
    </source>
</reference>
<dbReference type="Pfam" id="PF02543">
    <property type="entry name" value="Carbam_trans_N"/>
    <property type="match status" value="1"/>
</dbReference>
<dbReference type="Gene3D" id="3.90.870.20">
    <property type="entry name" value="Carbamoyltransferase, C-terminal domain"/>
    <property type="match status" value="1"/>
</dbReference>
<dbReference type="InterPro" id="IPR038152">
    <property type="entry name" value="Carbam_trans_C_sf"/>
</dbReference>
<protein>
    <submittedName>
        <fullName evidence="4">Carbamoyltransferase</fullName>
    </submittedName>
</protein>
<dbReference type="InterPro" id="IPR043129">
    <property type="entry name" value="ATPase_NBD"/>
</dbReference>
<accession>A0ABW5J691</accession>
<keyword evidence="5" id="KW-1185">Reference proteome</keyword>
<dbReference type="Pfam" id="PF16861">
    <property type="entry name" value="Carbam_trans_C"/>
    <property type="match status" value="1"/>
</dbReference>
<evidence type="ECO:0000259" key="3">
    <source>
        <dbReference type="Pfam" id="PF16861"/>
    </source>
</evidence>